<dbReference type="InterPro" id="IPR012171">
    <property type="entry name" value="Fatty_acid_desaturase"/>
</dbReference>
<dbReference type="EnsemblPlants" id="OPUNC01G19410.1">
    <property type="protein sequence ID" value="OPUNC01G19410.1"/>
    <property type="gene ID" value="OPUNC01G19410"/>
</dbReference>
<reference evidence="4" key="1">
    <citation type="submission" date="2015-04" db="UniProtKB">
        <authorList>
            <consortium name="EnsemblPlants"/>
        </authorList>
    </citation>
    <scope>IDENTIFICATION</scope>
</reference>
<evidence type="ECO:0000313" key="5">
    <source>
        <dbReference type="Proteomes" id="UP000026962"/>
    </source>
</evidence>
<dbReference type="InterPro" id="IPR036400">
    <property type="entry name" value="Cyt_B5-like_heme/steroid_sf"/>
</dbReference>
<dbReference type="STRING" id="4537.A0A0E0JJX9"/>
<dbReference type="Gene3D" id="3.10.120.10">
    <property type="entry name" value="Cytochrome b5-like heme/steroid binding domain"/>
    <property type="match status" value="1"/>
</dbReference>
<keyword evidence="2" id="KW-0812">Transmembrane</keyword>
<dbReference type="GO" id="GO:0016020">
    <property type="term" value="C:membrane"/>
    <property type="evidence" value="ECO:0007669"/>
    <property type="project" value="TreeGrafter"/>
</dbReference>
<evidence type="ECO:0000259" key="3">
    <source>
        <dbReference type="PROSITE" id="PS50255"/>
    </source>
</evidence>
<dbReference type="PANTHER" id="PTHR19353:SF67">
    <property type="entry name" value="CYTOCHROME B5 HEME-BINDING DOMAIN-CONTAINING PROTEIN"/>
    <property type="match status" value="1"/>
</dbReference>
<keyword evidence="2" id="KW-1133">Transmembrane helix</keyword>
<reference evidence="4" key="2">
    <citation type="submission" date="2018-05" db="EMBL/GenBank/DDBJ databases">
        <title>OpunRS2 (Oryza punctata Reference Sequence Version 2).</title>
        <authorList>
            <person name="Zhang J."/>
            <person name="Kudrna D."/>
            <person name="Lee S."/>
            <person name="Talag J."/>
            <person name="Welchert J."/>
            <person name="Wing R.A."/>
        </authorList>
    </citation>
    <scope>NUCLEOTIDE SEQUENCE [LARGE SCALE GENOMIC DNA]</scope>
</reference>
<dbReference type="Gramene" id="OPUNC01G19410.1">
    <property type="protein sequence ID" value="OPUNC01G19410.1"/>
    <property type="gene ID" value="OPUNC01G19410"/>
</dbReference>
<protein>
    <recommendedName>
        <fullName evidence="3">Cytochrome b5 heme-binding domain-containing protein</fullName>
    </recommendedName>
</protein>
<organism evidence="4">
    <name type="scientific">Oryza punctata</name>
    <name type="common">Red rice</name>
    <dbReference type="NCBI Taxonomy" id="4537"/>
    <lineage>
        <taxon>Eukaryota</taxon>
        <taxon>Viridiplantae</taxon>
        <taxon>Streptophyta</taxon>
        <taxon>Embryophyta</taxon>
        <taxon>Tracheophyta</taxon>
        <taxon>Spermatophyta</taxon>
        <taxon>Magnoliopsida</taxon>
        <taxon>Liliopsida</taxon>
        <taxon>Poales</taxon>
        <taxon>Poaceae</taxon>
        <taxon>BOP clade</taxon>
        <taxon>Oryzoideae</taxon>
        <taxon>Oryzeae</taxon>
        <taxon>Oryzinae</taxon>
        <taxon>Oryza</taxon>
    </lineage>
</organism>
<name>A0A0E0JJX9_ORYPU</name>
<keyword evidence="2" id="KW-0472">Membrane</keyword>
<dbReference type="PANTHER" id="PTHR19353">
    <property type="entry name" value="FATTY ACID DESATURASE 2"/>
    <property type="match status" value="1"/>
</dbReference>
<dbReference type="GO" id="GO:0006629">
    <property type="term" value="P:lipid metabolic process"/>
    <property type="evidence" value="ECO:0007669"/>
    <property type="project" value="TreeGrafter"/>
</dbReference>
<dbReference type="GO" id="GO:0016717">
    <property type="term" value="F:oxidoreductase activity, acting on paired donors, with oxidation of a pair of donors resulting in the reduction of molecular oxygen to two molecules of water"/>
    <property type="evidence" value="ECO:0007669"/>
    <property type="project" value="TreeGrafter"/>
</dbReference>
<accession>A0A0E0JJX9</accession>
<proteinExistence type="predicted"/>
<dbReference type="HOGENOM" id="CLU_845623_0_0_1"/>
<evidence type="ECO:0000313" key="4">
    <source>
        <dbReference type="EnsemblPlants" id="OPUNC01G19410.1"/>
    </source>
</evidence>
<dbReference type="Proteomes" id="UP000026962">
    <property type="component" value="Chromosome 1"/>
</dbReference>
<dbReference type="SUPFAM" id="SSF55856">
    <property type="entry name" value="Cytochrome b5-like heme/steroid binding domain"/>
    <property type="match status" value="1"/>
</dbReference>
<feature type="region of interest" description="Disordered" evidence="1">
    <location>
        <begin position="32"/>
        <end position="55"/>
    </location>
</feature>
<dbReference type="AlphaFoldDB" id="A0A0E0JJX9"/>
<evidence type="ECO:0000256" key="2">
    <source>
        <dbReference type="SAM" id="Phobius"/>
    </source>
</evidence>
<dbReference type="eggNOG" id="KOG4232">
    <property type="taxonomic scope" value="Eukaryota"/>
</dbReference>
<feature type="domain" description="Cytochrome b5 heme-binding" evidence="3">
    <location>
        <begin position="129"/>
        <end position="209"/>
    </location>
</feature>
<keyword evidence="5" id="KW-1185">Reference proteome</keyword>
<dbReference type="SMART" id="SM01117">
    <property type="entry name" value="Cyt-b5"/>
    <property type="match status" value="1"/>
</dbReference>
<evidence type="ECO:0000256" key="1">
    <source>
        <dbReference type="SAM" id="MobiDB-lite"/>
    </source>
</evidence>
<dbReference type="Pfam" id="PF00173">
    <property type="entry name" value="Cyt-b5"/>
    <property type="match status" value="1"/>
</dbReference>
<feature type="transmembrane region" description="Helical" evidence="2">
    <location>
        <begin position="250"/>
        <end position="278"/>
    </location>
</feature>
<sequence length="329" mass="35221">MAVASGVAHPPVPASGGAVCCHSNGGDGDGGFKSDDGGCDDDDSGGSGNSNGQVSSQSNDYLSLFRADGLPCTTHVERSSSLSLVLVTYQRWRMSMATRTCASALRPVSCALGSKDTLDGPPVIFRREEPVPWHKNSEQKRSFILVWADFHRGREKGKVYDVPAWLPHHPGSDLALLSLANQDVTDAFVAYHPASAWVVLGRYHVAHLSDFAVSDVSRDYRRLVAEFTTAGLFDSKGHGHLASLCTMAALLLAAVWLVLVTECVAVHMAVAVLLGFLWMQSGFHGHDSGHYCVMRSPALNRAVQVVAGNCAAGVSIGWLEAQPRRVQQP</sequence>
<dbReference type="PROSITE" id="PS50255">
    <property type="entry name" value="CYTOCHROME_B5_2"/>
    <property type="match status" value="1"/>
</dbReference>
<dbReference type="InterPro" id="IPR001199">
    <property type="entry name" value="Cyt_B5-like_heme/steroid-bd"/>
</dbReference>